<dbReference type="Proteomes" id="UP000775129">
    <property type="component" value="Unassembled WGS sequence"/>
</dbReference>
<comment type="caution">
    <text evidence="1">The sequence shown here is derived from an EMBL/GenBank/DDBJ whole genome shotgun (WGS) entry which is preliminary data.</text>
</comment>
<organism evidence="1 2">
    <name type="scientific">Brachybacterium paraconglomeratum</name>
    <dbReference type="NCBI Taxonomy" id="173362"/>
    <lineage>
        <taxon>Bacteria</taxon>
        <taxon>Bacillati</taxon>
        <taxon>Actinomycetota</taxon>
        <taxon>Actinomycetes</taxon>
        <taxon>Micrococcales</taxon>
        <taxon>Dermabacteraceae</taxon>
        <taxon>Brachybacterium</taxon>
    </lineage>
</organism>
<reference evidence="1" key="2">
    <citation type="submission" date="2021-09" db="EMBL/GenBank/DDBJ databases">
        <authorList>
            <person name="Gilroy R."/>
        </authorList>
    </citation>
    <scope>NUCLEOTIDE SEQUENCE</scope>
    <source>
        <strain evidence="1">1647</strain>
    </source>
</reference>
<gene>
    <name evidence="1" type="ORF">K8W24_13170</name>
</gene>
<evidence type="ECO:0000313" key="1">
    <source>
        <dbReference type="EMBL" id="HJF50718.1"/>
    </source>
</evidence>
<accession>A0A921GR64</accession>
<evidence type="ECO:0000313" key="2">
    <source>
        <dbReference type="Proteomes" id="UP000775129"/>
    </source>
</evidence>
<dbReference type="EMBL" id="DYWO01000392">
    <property type="protein sequence ID" value="HJF50718.1"/>
    <property type="molecule type" value="Genomic_DNA"/>
</dbReference>
<proteinExistence type="predicted"/>
<reference evidence="1" key="1">
    <citation type="journal article" date="2021" name="PeerJ">
        <title>Extensive microbial diversity within the chicken gut microbiome revealed by metagenomics and culture.</title>
        <authorList>
            <person name="Gilroy R."/>
            <person name="Ravi A."/>
            <person name="Getino M."/>
            <person name="Pursley I."/>
            <person name="Horton D.L."/>
            <person name="Alikhan N.F."/>
            <person name="Baker D."/>
            <person name="Gharbi K."/>
            <person name="Hall N."/>
            <person name="Watson M."/>
            <person name="Adriaenssens E.M."/>
            <person name="Foster-Nyarko E."/>
            <person name="Jarju S."/>
            <person name="Secka A."/>
            <person name="Antonio M."/>
            <person name="Oren A."/>
            <person name="Chaudhuri R.R."/>
            <person name="La Ragione R."/>
            <person name="Hildebrand F."/>
            <person name="Pallen M.J."/>
        </authorList>
    </citation>
    <scope>NUCLEOTIDE SEQUENCE</scope>
    <source>
        <strain evidence="1">1647</strain>
    </source>
</reference>
<dbReference type="AlphaFoldDB" id="A0A921GR64"/>
<name>A0A921GR64_9MICO</name>
<sequence length="247" mass="26767">MSIAYDHVAGTLRGDARAIEDLRSRLQGLRDPSQLAAAMQEVGVTPPVTEDDQFLDAVRVALGTPIFTVELTVSGPGGEQRHVIDAGINAAAVRWSIARPDLAELSASPFPLLPGGMARLVRFRPGDFPLHPDASVAVPRDAVLALAAKTKKERITAWETVRDLLDGHIDVEQADASWQLVRSHCRWVAVDGEETEDMSVHLRAGDHYFVLVEAEGSLSLIPVPSVTAFETMVRVLPGSDEVRDPRS</sequence>
<protein>
    <submittedName>
        <fullName evidence="1">Uncharacterized protein</fullName>
    </submittedName>
</protein>